<proteinExistence type="predicted"/>
<evidence type="ECO:0000313" key="3">
    <source>
        <dbReference type="Proteomes" id="UP000011568"/>
    </source>
</evidence>
<dbReference type="Proteomes" id="UP000011568">
    <property type="component" value="Unassembled WGS sequence"/>
</dbReference>
<gene>
    <name evidence="2" type="ORF">C448_09687</name>
</gene>
<sequence length="116" mass="12489">MVKEVGEFVRALLWGPRGSLSRCALGRVGEIDGCLGDVWDWFGTARFDRQRTAVVVTVGFVVADGSPEFDTSRDGEDGSREGFKDGDRVVLGQEDDALARGSRAGVSIVVTVGRRV</sequence>
<protein>
    <submittedName>
        <fullName evidence="2">Uncharacterized protein</fullName>
    </submittedName>
</protein>
<feature type="region of interest" description="Disordered" evidence="1">
    <location>
        <begin position="65"/>
        <end position="86"/>
    </location>
</feature>
<evidence type="ECO:0000313" key="2">
    <source>
        <dbReference type="EMBL" id="EMA43508.1"/>
    </source>
</evidence>
<reference evidence="2 3" key="1">
    <citation type="journal article" date="2014" name="PLoS Genet.">
        <title>Phylogenetically driven sequencing of extremely halophilic archaea reveals strategies for static and dynamic osmo-response.</title>
        <authorList>
            <person name="Becker E.A."/>
            <person name="Seitzer P.M."/>
            <person name="Tritt A."/>
            <person name="Larsen D."/>
            <person name="Krusor M."/>
            <person name="Yao A.I."/>
            <person name="Wu D."/>
            <person name="Madern D."/>
            <person name="Eisen J.A."/>
            <person name="Darling A.E."/>
            <person name="Facciotti M.T."/>
        </authorList>
    </citation>
    <scope>NUCLEOTIDE SEQUENCE [LARGE SCALE GENOMIC DNA]</scope>
    <source>
        <strain evidence="2 3">DSM 1307</strain>
    </source>
</reference>
<dbReference type="EMBL" id="AOMC01000119">
    <property type="protein sequence ID" value="EMA43508.1"/>
    <property type="molecule type" value="Genomic_DNA"/>
</dbReference>
<dbReference type="PATRIC" id="fig|931277.6.peg.1900"/>
<name>M0MDY1_HALMO</name>
<organism evidence="2 3">
    <name type="scientific">Halococcus morrhuae DSM 1307</name>
    <dbReference type="NCBI Taxonomy" id="931277"/>
    <lineage>
        <taxon>Archaea</taxon>
        <taxon>Methanobacteriati</taxon>
        <taxon>Methanobacteriota</taxon>
        <taxon>Stenosarchaea group</taxon>
        <taxon>Halobacteria</taxon>
        <taxon>Halobacteriales</taxon>
        <taxon>Halococcaceae</taxon>
        <taxon>Halococcus</taxon>
    </lineage>
</organism>
<keyword evidence="3" id="KW-1185">Reference proteome</keyword>
<evidence type="ECO:0000256" key="1">
    <source>
        <dbReference type="SAM" id="MobiDB-lite"/>
    </source>
</evidence>
<feature type="compositionally biased region" description="Basic and acidic residues" evidence="1">
    <location>
        <begin position="70"/>
        <end position="86"/>
    </location>
</feature>
<dbReference type="AlphaFoldDB" id="M0MDY1"/>
<accession>M0MDY1</accession>
<comment type="caution">
    <text evidence="2">The sequence shown here is derived from an EMBL/GenBank/DDBJ whole genome shotgun (WGS) entry which is preliminary data.</text>
</comment>